<dbReference type="RefSeq" id="WP_166692306.1">
    <property type="nucleotide sequence ID" value="NZ_WAEL01000004.1"/>
</dbReference>
<evidence type="ECO:0000313" key="2">
    <source>
        <dbReference type="Proteomes" id="UP000606008"/>
    </source>
</evidence>
<evidence type="ECO:0000313" key="1">
    <source>
        <dbReference type="EMBL" id="NID11267.1"/>
    </source>
</evidence>
<keyword evidence="2" id="KW-1185">Reference proteome</keyword>
<dbReference type="EMBL" id="WAEL01000004">
    <property type="protein sequence ID" value="NID11267.1"/>
    <property type="molecule type" value="Genomic_DNA"/>
</dbReference>
<dbReference type="InterPro" id="IPR043504">
    <property type="entry name" value="Peptidase_S1_PA_chymotrypsin"/>
</dbReference>
<gene>
    <name evidence="1" type="ORF">F7231_13905</name>
</gene>
<reference evidence="1" key="1">
    <citation type="submission" date="2024-05" db="EMBL/GenBank/DDBJ databases">
        <authorList>
            <person name="Jung D.-H."/>
        </authorList>
    </citation>
    <scope>NUCLEOTIDE SEQUENCE</scope>
    <source>
        <strain evidence="1">JA-25</strain>
    </source>
</reference>
<dbReference type="Proteomes" id="UP000606008">
    <property type="component" value="Unassembled WGS sequence"/>
</dbReference>
<name>A0ABX0QK25_9BACT</name>
<dbReference type="InterPro" id="IPR009003">
    <property type="entry name" value="Peptidase_S1_PA"/>
</dbReference>
<dbReference type="Gene3D" id="2.40.10.10">
    <property type="entry name" value="Trypsin-like serine proteases"/>
    <property type="match status" value="2"/>
</dbReference>
<organism evidence="1 2">
    <name type="scientific">Fibrivirga algicola</name>
    <dbReference type="NCBI Taxonomy" id="2950420"/>
    <lineage>
        <taxon>Bacteria</taxon>
        <taxon>Pseudomonadati</taxon>
        <taxon>Bacteroidota</taxon>
        <taxon>Cytophagia</taxon>
        <taxon>Cytophagales</taxon>
        <taxon>Spirosomataceae</taxon>
        <taxon>Fibrivirga</taxon>
    </lineage>
</organism>
<sequence>MNTHDTPPAAAAYYRNILTRGGPAGSLLESREGAEPKPDLTNSGITERLDYARYGWSDVIKRHFGDKPSLHRLTQKLVKQADIALRIVRDDDDALLANNPDELANLESIVRLDGSRPSFMIRDGQVDLTTSPAGSWSDQLIAAEPNLRQALRCVARINYPKASGKFVGTGFLVSDNLLFTNRHVLDAVADKGPTGSWIFRKGVTINFGHEYQTSTMAQVRLPKSVLFSGTTLGVDINHADTDAALIELEPRTAGTEFEEALGIEQTPDWAELGTFIYTIGYPANPGMPAVGSGVTLTLLEQLFKSTYGLKRLAPGELIALDSGLTNRTLAHDATTLGGNSGSAIVHAGRPTMVCGLHYAGRSRVPRTNWGHTLMHILDSVDGDVPVTLRDRLRAQGVLVD</sequence>
<protein>
    <submittedName>
        <fullName evidence="1">Trypsin-like peptidase domain-containing protein</fullName>
    </submittedName>
</protein>
<dbReference type="Pfam" id="PF13365">
    <property type="entry name" value="Trypsin_2"/>
    <property type="match status" value="1"/>
</dbReference>
<proteinExistence type="predicted"/>
<dbReference type="SUPFAM" id="SSF50494">
    <property type="entry name" value="Trypsin-like serine proteases"/>
    <property type="match status" value="1"/>
</dbReference>
<accession>A0ABX0QK25</accession>
<comment type="caution">
    <text evidence="1">The sequence shown here is derived from an EMBL/GenBank/DDBJ whole genome shotgun (WGS) entry which is preliminary data.</text>
</comment>